<protein>
    <recommendedName>
        <fullName evidence="4">Large ribosomal subunit protein bL17</fullName>
    </recommendedName>
</protein>
<comment type="similarity">
    <text evidence="1 4 5">Belongs to the bacterial ribosomal protein bL17 family.</text>
</comment>
<accession>A0A5C8NH55</accession>
<evidence type="ECO:0000313" key="7">
    <source>
        <dbReference type="EMBL" id="TXL58079.1"/>
    </source>
</evidence>
<dbReference type="PANTHER" id="PTHR14413">
    <property type="entry name" value="RIBOSOMAL PROTEIN L17"/>
    <property type="match status" value="1"/>
</dbReference>
<dbReference type="PANTHER" id="PTHR14413:SF16">
    <property type="entry name" value="LARGE RIBOSOMAL SUBUNIT PROTEIN BL17M"/>
    <property type="match status" value="1"/>
</dbReference>
<evidence type="ECO:0000256" key="4">
    <source>
        <dbReference type="HAMAP-Rule" id="MF_01368"/>
    </source>
</evidence>
<keyword evidence="2 4" id="KW-0689">Ribosomal protein</keyword>
<dbReference type="GO" id="GO:0022625">
    <property type="term" value="C:cytosolic large ribosomal subunit"/>
    <property type="evidence" value="ECO:0007669"/>
    <property type="project" value="TreeGrafter"/>
</dbReference>
<dbReference type="SUPFAM" id="SSF64263">
    <property type="entry name" value="Prokaryotic ribosomal protein L17"/>
    <property type="match status" value="1"/>
</dbReference>
<dbReference type="HAMAP" id="MF_01368">
    <property type="entry name" value="Ribosomal_bL17"/>
    <property type="match status" value="1"/>
</dbReference>
<dbReference type="GO" id="GO:0006412">
    <property type="term" value="P:translation"/>
    <property type="evidence" value="ECO:0007669"/>
    <property type="project" value="UniProtKB-UniRule"/>
</dbReference>
<gene>
    <name evidence="4" type="primary">rplQ</name>
    <name evidence="7" type="ORF">FHP06_12205</name>
</gene>
<feature type="compositionally biased region" description="Acidic residues" evidence="6">
    <location>
        <begin position="196"/>
        <end position="218"/>
    </location>
</feature>
<dbReference type="InterPro" id="IPR036373">
    <property type="entry name" value="Ribosomal_bL17_sf"/>
</dbReference>
<dbReference type="GO" id="GO:0003735">
    <property type="term" value="F:structural constituent of ribosome"/>
    <property type="evidence" value="ECO:0007669"/>
    <property type="project" value="InterPro"/>
</dbReference>
<evidence type="ECO:0000256" key="1">
    <source>
        <dbReference type="ARBA" id="ARBA00008777"/>
    </source>
</evidence>
<dbReference type="Proteomes" id="UP000321571">
    <property type="component" value="Unassembled WGS sequence"/>
</dbReference>
<dbReference type="RefSeq" id="WP_147687053.1">
    <property type="nucleotide sequence ID" value="NZ_VDUX01000005.1"/>
</dbReference>
<dbReference type="AlphaFoldDB" id="A0A5C8NH55"/>
<reference evidence="7 8" key="1">
    <citation type="submission" date="2019-06" db="EMBL/GenBank/DDBJ databases">
        <title>Aeromicrobium sp. nov., isolated from a maize field.</title>
        <authorList>
            <person name="Lin S.-Y."/>
            <person name="Tsai C.-F."/>
            <person name="Young C.-C."/>
        </authorList>
    </citation>
    <scope>NUCLEOTIDE SEQUENCE [LARGE SCALE GENOMIC DNA]</scope>
    <source>
        <strain evidence="7 8">CC-CFT486</strain>
    </source>
</reference>
<dbReference type="Pfam" id="PF01196">
    <property type="entry name" value="Ribosomal_L17"/>
    <property type="match status" value="1"/>
</dbReference>
<dbReference type="Gene3D" id="3.90.1030.10">
    <property type="entry name" value="Ribosomal protein L17"/>
    <property type="match status" value="1"/>
</dbReference>
<dbReference type="InterPro" id="IPR047859">
    <property type="entry name" value="Ribosomal_bL17_CS"/>
</dbReference>
<keyword evidence="8" id="KW-1185">Reference proteome</keyword>
<evidence type="ECO:0000256" key="5">
    <source>
        <dbReference type="RuleBase" id="RU000660"/>
    </source>
</evidence>
<sequence>MPTPTKGARLGGSPSHQRLILSNLAQALFEHGRITTTEAKARRLRPYAEQLITKAKTDTVANRRQVVKVIRDKSVLHTLFTEIGPAMATRPGGYTRITKIGPRKGDNAPMAVIEIVESKEFAAQNQTPKKPKAEKKPAPAPVEDVVEDETPEVNAADDAAEVETDVVPGAPADDAENEPVSEDEVEVAAEKVADATEAEAEADEPTETDESAEGDDSK</sequence>
<feature type="compositionally biased region" description="Acidic residues" evidence="6">
    <location>
        <begin position="173"/>
        <end position="187"/>
    </location>
</feature>
<dbReference type="InterPro" id="IPR000456">
    <property type="entry name" value="Ribosomal_bL17"/>
</dbReference>
<comment type="subunit">
    <text evidence="4">Part of the 50S ribosomal subunit. Contacts protein L32.</text>
</comment>
<name>A0A5C8NH55_9ACTN</name>
<dbReference type="EMBL" id="VDUX01000005">
    <property type="protein sequence ID" value="TXL58079.1"/>
    <property type="molecule type" value="Genomic_DNA"/>
</dbReference>
<evidence type="ECO:0000256" key="3">
    <source>
        <dbReference type="ARBA" id="ARBA00023274"/>
    </source>
</evidence>
<organism evidence="7 8">
    <name type="scientific">Aeromicrobium terrae</name>
    <dbReference type="NCBI Taxonomy" id="2498846"/>
    <lineage>
        <taxon>Bacteria</taxon>
        <taxon>Bacillati</taxon>
        <taxon>Actinomycetota</taxon>
        <taxon>Actinomycetes</taxon>
        <taxon>Propionibacteriales</taxon>
        <taxon>Nocardioidaceae</taxon>
        <taxon>Aeromicrobium</taxon>
    </lineage>
</organism>
<proteinExistence type="inferred from homology"/>
<dbReference type="OrthoDB" id="9809073at2"/>
<dbReference type="NCBIfam" id="TIGR00059">
    <property type="entry name" value="L17"/>
    <property type="match status" value="1"/>
</dbReference>
<keyword evidence="3 4" id="KW-0687">Ribonucleoprotein</keyword>
<comment type="caution">
    <text evidence="7">The sequence shown here is derived from an EMBL/GenBank/DDBJ whole genome shotgun (WGS) entry which is preliminary data.</text>
</comment>
<evidence type="ECO:0000256" key="6">
    <source>
        <dbReference type="SAM" id="MobiDB-lite"/>
    </source>
</evidence>
<evidence type="ECO:0000313" key="8">
    <source>
        <dbReference type="Proteomes" id="UP000321571"/>
    </source>
</evidence>
<dbReference type="FunFam" id="3.90.1030.10:FF:000001">
    <property type="entry name" value="50S ribosomal protein L17"/>
    <property type="match status" value="1"/>
</dbReference>
<feature type="region of interest" description="Disordered" evidence="6">
    <location>
        <begin position="122"/>
        <end position="218"/>
    </location>
</feature>
<evidence type="ECO:0000256" key="2">
    <source>
        <dbReference type="ARBA" id="ARBA00022980"/>
    </source>
</evidence>
<dbReference type="PROSITE" id="PS01167">
    <property type="entry name" value="RIBOSOMAL_L17"/>
    <property type="match status" value="1"/>
</dbReference>